<dbReference type="AlphaFoldDB" id="A0A1B1A5F8"/>
<dbReference type="STRING" id="1265309.K529_013650"/>
<proteinExistence type="predicted"/>
<evidence type="ECO:0000313" key="2">
    <source>
        <dbReference type="Proteomes" id="UP000013243"/>
    </source>
</evidence>
<dbReference type="PANTHER" id="PTHR33835">
    <property type="entry name" value="YALI0C07656P"/>
    <property type="match status" value="1"/>
</dbReference>
<evidence type="ECO:0000313" key="1">
    <source>
        <dbReference type="EMBL" id="ANP41819.1"/>
    </source>
</evidence>
<sequence>MASEAPLLTPLAEDIWIVDGPTIDFYRIPFPTRMTVIRLANGELFLHSPINWTPELAAALEELGPIRHLVSPNWIHYAYIGDWAARYPEATSWASPGVRARAESRNVKITFDRDLAEAPAPEWAKDLDQLIVEGSKVHTEVVFFHKKSRTLVLTDLIENMHAKDLPLWVRPFAWVAGILAPHGKMPLDIWMSFTGGRDKLRNALARMLDWHPKIVVLAHGDILRENAPQRLREGFRRLKPCAHSH</sequence>
<dbReference type="InterPro" id="IPR036866">
    <property type="entry name" value="RibonucZ/Hydroxyglut_hydro"/>
</dbReference>
<dbReference type="RefSeq" id="WP_005616011.1">
    <property type="nucleotide sequence ID" value="NZ_CP015230.1"/>
</dbReference>
<dbReference type="PANTHER" id="PTHR33835:SF1">
    <property type="entry name" value="METALLO-BETA-LACTAMASE DOMAIN-CONTAINING PROTEIN"/>
    <property type="match status" value="1"/>
</dbReference>
<dbReference type="SUPFAM" id="SSF56281">
    <property type="entry name" value="Metallo-hydrolase/oxidoreductase"/>
    <property type="match status" value="1"/>
</dbReference>
<gene>
    <name evidence="1" type="ORF">K529_013650</name>
</gene>
<dbReference type="InterPro" id="IPR025638">
    <property type="entry name" value="DUF4336"/>
</dbReference>
<organism evidence="1 2">
    <name type="scientific">Tritonibacter mobilis F1926</name>
    <dbReference type="NCBI Taxonomy" id="1265309"/>
    <lineage>
        <taxon>Bacteria</taxon>
        <taxon>Pseudomonadati</taxon>
        <taxon>Pseudomonadota</taxon>
        <taxon>Alphaproteobacteria</taxon>
        <taxon>Rhodobacterales</taxon>
        <taxon>Paracoccaceae</taxon>
        <taxon>Tritonibacter</taxon>
    </lineage>
</organism>
<protein>
    <recommendedName>
        <fullName evidence="3">DUF4336 domain-containing protein</fullName>
    </recommendedName>
</protein>
<dbReference type="GeneID" id="28250898"/>
<dbReference type="Proteomes" id="UP000013243">
    <property type="component" value="Chromosome"/>
</dbReference>
<evidence type="ECO:0008006" key="3">
    <source>
        <dbReference type="Google" id="ProtNLM"/>
    </source>
</evidence>
<name>A0A1B1A5F8_9RHOB</name>
<accession>A0A1B1A5F8</accession>
<dbReference type="KEGG" id="rmb:K529_013650"/>
<dbReference type="EMBL" id="CP015230">
    <property type="protein sequence ID" value="ANP41819.1"/>
    <property type="molecule type" value="Genomic_DNA"/>
</dbReference>
<dbReference type="OrthoDB" id="450111at2"/>
<reference evidence="1 2" key="1">
    <citation type="journal article" date="2016" name="ISME J.">
        <title>Global occurrence and heterogeneity of the Roseobacter-clade species Ruegeria mobilis.</title>
        <authorList>
            <person name="Sonnenschein E."/>
            <person name="Gram L."/>
        </authorList>
    </citation>
    <scope>NUCLEOTIDE SEQUENCE [LARGE SCALE GENOMIC DNA]</scope>
    <source>
        <strain evidence="1 2">F1926</strain>
    </source>
</reference>
<dbReference type="Pfam" id="PF14234">
    <property type="entry name" value="DUF4336"/>
    <property type="match status" value="1"/>
</dbReference>